<evidence type="ECO:0000313" key="1">
    <source>
        <dbReference type="EMBL" id="RBP41436.1"/>
    </source>
</evidence>
<protein>
    <submittedName>
        <fullName evidence="1">Uncharacterized protein</fullName>
    </submittedName>
</protein>
<accession>A0A366HHP0</accession>
<sequence>MNLEVPVVGRLRYDTKGETVSSSDLYFLNCQAEWDAQEPKPKIRLVVMGLGRVGRAKMLATSDMTVKPLWDERLELFEKRVLGLAHKK</sequence>
<comment type="caution">
    <text evidence="1">The sequence shown here is derived from an EMBL/GenBank/DDBJ whole genome shotgun (WGS) entry which is preliminary data.</text>
</comment>
<evidence type="ECO:0000313" key="2">
    <source>
        <dbReference type="Proteomes" id="UP000253426"/>
    </source>
</evidence>
<organism evidence="1 2">
    <name type="scientific">Roseimicrobium gellanilyticum</name>
    <dbReference type="NCBI Taxonomy" id="748857"/>
    <lineage>
        <taxon>Bacteria</taxon>
        <taxon>Pseudomonadati</taxon>
        <taxon>Verrucomicrobiota</taxon>
        <taxon>Verrucomicrobiia</taxon>
        <taxon>Verrucomicrobiales</taxon>
        <taxon>Verrucomicrobiaceae</taxon>
        <taxon>Roseimicrobium</taxon>
    </lineage>
</organism>
<keyword evidence="2" id="KW-1185">Reference proteome</keyword>
<name>A0A366HHP0_9BACT</name>
<dbReference type="EMBL" id="QNRR01000007">
    <property type="protein sequence ID" value="RBP41436.1"/>
    <property type="molecule type" value="Genomic_DNA"/>
</dbReference>
<proteinExistence type="predicted"/>
<reference evidence="1 2" key="1">
    <citation type="submission" date="2018-06" db="EMBL/GenBank/DDBJ databases">
        <title>Genomic Encyclopedia of Type Strains, Phase IV (KMG-IV): sequencing the most valuable type-strain genomes for metagenomic binning, comparative biology and taxonomic classification.</title>
        <authorList>
            <person name="Goeker M."/>
        </authorList>
    </citation>
    <scope>NUCLEOTIDE SEQUENCE [LARGE SCALE GENOMIC DNA]</scope>
    <source>
        <strain evidence="1 2">DSM 25532</strain>
    </source>
</reference>
<dbReference type="Proteomes" id="UP000253426">
    <property type="component" value="Unassembled WGS sequence"/>
</dbReference>
<gene>
    <name evidence="1" type="ORF">DES53_107268</name>
</gene>
<dbReference type="AlphaFoldDB" id="A0A366HHP0"/>